<comment type="similarity">
    <text evidence="1 5">Belongs to the acetyltransferase family. RimI subfamily.</text>
</comment>
<evidence type="ECO:0000256" key="4">
    <source>
        <dbReference type="ARBA" id="ARBA00023315"/>
    </source>
</evidence>
<dbReference type="InterPro" id="IPR000182">
    <property type="entry name" value="GNAT_dom"/>
</dbReference>
<evidence type="ECO:0000256" key="1">
    <source>
        <dbReference type="ARBA" id="ARBA00005395"/>
    </source>
</evidence>
<keyword evidence="7" id="KW-0687">Ribonucleoprotein</keyword>
<dbReference type="InterPro" id="IPR016181">
    <property type="entry name" value="Acyl_CoA_acyltransferase"/>
</dbReference>
<dbReference type="PROSITE" id="PS51186">
    <property type="entry name" value="GNAT"/>
    <property type="match status" value="1"/>
</dbReference>
<reference evidence="7 8" key="1">
    <citation type="submission" date="2023-04" db="EMBL/GenBank/DDBJ databases">
        <title>Fusibacter bizertensis strain WBS, isolated from littoral bottom sediments of the Arctic seas - biochemical and genomic analysis.</title>
        <authorList>
            <person name="Brioukhanov A.L."/>
        </authorList>
    </citation>
    <scope>NUCLEOTIDE SEQUENCE [LARGE SCALE GENOMIC DNA]</scope>
    <source>
        <strain evidence="7 8">WBS</strain>
    </source>
</reference>
<keyword evidence="8" id="KW-1185">Reference proteome</keyword>
<dbReference type="EMBL" id="JARYZI010000006">
    <property type="protein sequence ID" value="MDH8678620.1"/>
    <property type="molecule type" value="Genomic_DNA"/>
</dbReference>
<sequence>MMLISRRMKVEDIDRVFEIETNSFTTPWSKESFHQELIENTLAEYYVLELDDYIIGYGGMWLIIDEIHITNIAIDTPFRGHGYSKTLMYALIEFGAANGYHHMTLEVRVSNDVAIALYEKIGFTGVGKRPKYYIDTGEDALVMWKEIK</sequence>
<keyword evidence="3 7" id="KW-0808">Transferase</keyword>
<comment type="caution">
    <text evidence="7">The sequence shown here is derived from an EMBL/GenBank/DDBJ whole genome shotgun (WGS) entry which is preliminary data.</text>
</comment>
<evidence type="ECO:0000256" key="3">
    <source>
        <dbReference type="ARBA" id="ARBA00022679"/>
    </source>
</evidence>
<comment type="subcellular location">
    <subcellularLocation>
        <location evidence="5">Cytoplasm</location>
    </subcellularLocation>
</comment>
<dbReference type="CDD" id="cd04301">
    <property type="entry name" value="NAT_SF"/>
    <property type="match status" value="1"/>
</dbReference>
<dbReference type="InterPro" id="IPR050680">
    <property type="entry name" value="YpeA/RimI_acetyltransf"/>
</dbReference>
<accession>A0ABT6NDY1</accession>
<name>A0ABT6NDY1_9FIRM</name>
<dbReference type="SUPFAM" id="SSF55729">
    <property type="entry name" value="Acyl-CoA N-acyltransferases (Nat)"/>
    <property type="match status" value="1"/>
</dbReference>
<dbReference type="EC" id="2.3.1.266" evidence="5"/>
<evidence type="ECO:0000256" key="2">
    <source>
        <dbReference type="ARBA" id="ARBA00022490"/>
    </source>
</evidence>
<gene>
    <name evidence="7" type="primary">rimI</name>
    <name evidence="7" type="ORF">QE109_10705</name>
</gene>
<evidence type="ECO:0000313" key="8">
    <source>
        <dbReference type="Proteomes" id="UP001158045"/>
    </source>
</evidence>
<comment type="function">
    <text evidence="5">Acetylates the N-terminal alanine of ribosomal protein bS18.</text>
</comment>
<keyword evidence="4 7" id="KW-0012">Acyltransferase</keyword>
<protein>
    <recommendedName>
        <fullName evidence="5">[Ribosomal protein bS18]-alanine N-acetyltransferase</fullName>
        <ecNumber evidence="5">2.3.1.266</ecNumber>
    </recommendedName>
</protein>
<dbReference type="PANTHER" id="PTHR43420:SF44">
    <property type="entry name" value="ACETYLTRANSFERASE YPEA"/>
    <property type="match status" value="1"/>
</dbReference>
<evidence type="ECO:0000256" key="5">
    <source>
        <dbReference type="RuleBase" id="RU363094"/>
    </source>
</evidence>
<dbReference type="GO" id="GO:0008999">
    <property type="term" value="F:protein-N-terminal-alanine acetyltransferase activity"/>
    <property type="evidence" value="ECO:0007669"/>
    <property type="project" value="UniProtKB-EC"/>
</dbReference>
<dbReference type="PANTHER" id="PTHR43420">
    <property type="entry name" value="ACETYLTRANSFERASE"/>
    <property type="match status" value="1"/>
</dbReference>
<dbReference type="NCBIfam" id="TIGR01575">
    <property type="entry name" value="rimI"/>
    <property type="match status" value="1"/>
</dbReference>
<evidence type="ECO:0000313" key="7">
    <source>
        <dbReference type="EMBL" id="MDH8678620.1"/>
    </source>
</evidence>
<evidence type="ECO:0000259" key="6">
    <source>
        <dbReference type="PROSITE" id="PS51186"/>
    </source>
</evidence>
<dbReference type="Proteomes" id="UP001158045">
    <property type="component" value="Unassembled WGS sequence"/>
</dbReference>
<dbReference type="InterPro" id="IPR006464">
    <property type="entry name" value="AcTrfase_RimI/Ard1"/>
</dbReference>
<feature type="domain" description="N-acetyltransferase" evidence="6">
    <location>
        <begin position="3"/>
        <end position="148"/>
    </location>
</feature>
<keyword evidence="2 5" id="KW-0963">Cytoplasm</keyword>
<dbReference type="Gene3D" id="3.40.630.30">
    <property type="match status" value="1"/>
</dbReference>
<keyword evidence="7" id="KW-0689">Ribosomal protein</keyword>
<dbReference type="GO" id="GO:0005840">
    <property type="term" value="C:ribosome"/>
    <property type="evidence" value="ECO:0007669"/>
    <property type="project" value="UniProtKB-KW"/>
</dbReference>
<dbReference type="Pfam" id="PF00583">
    <property type="entry name" value="Acetyltransf_1"/>
    <property type="match status" value="1"/>
</dbReference>
<organism evidence="7 8">
    <name type="scientific">Fusibacter bizertensis</name>
    <dbReference type="NCBI Taxonomy" id="1488331"/>
    <lineage>
        <taxon>Bacteria</taxon>
        <taxon>Bacillati</taxon>
        <taxon>Bacillota</taxon>
        <taxon>Clostridia</taxon>
        <taxon>Eubacteriales</taxon>
        <taxon>Eubacteriales Family XII. Incertae Sedis</taxon>
        <taxon>Fusibacter</taxon>
    </lineage>
</organism>
<proteinExistence type="inferred from homology"/>
<comment type="catalytic activity">
    <reaction evidence="5">
        <text>N-terminal L-alanyl-[ribosomal protein bS18] + acetyl-CoA = N-terminal N(alpha)-acetyl-L-alanyl-[ribosomal protein bS18] + CoA + H(+)</text>
        <dbReference type="Rhea" id="RHEA:43756"/>
        <dbReference type="Rhea" id="RHEA-COMP:10676"/>
        <dbReference type="Rhea" id="RHEA-COMP:10677"/>
        <dbReference type="ChEBI" id="CHEBI:15378"/>
        <dbReference type="ChEBI" id="CHEBI:57287"/>
        <dbReference type="ChEBI" id="CHEBI:57288"/>
        <dbReference type="ChEBI" id="CHEBI:64718"/>
        <dbReference type="ChEBI" id="CHEBI:83683"/>
        <dbReference type="EC" id="2.3.1.266"/>
    </reaction>
</comment>